<keyword evidence="7 8" id="KW-0472">Membrane</keyword>
<organism evidence="10 11">
    <name type="scientific">Aeromicrobium yanjiei</name>
    <dbReference type="NCBI Taxonomy" id="2662028"/>
    <lineage>
        <taxon>Bacteria</taxon>
        <taxon>Bacillati</taxon>
        <taxon>Actinomycetota</taxon>
        <taxon>Actinomycetes</taxon>
        <taxon>Propionibacteriales</taxon>
        <taxon>Nocardioidaceae</taxon>
        <taxon>Aeromicrobium</taxon>
    </lineage>
</organism>
<evidence type="ECO:0000256" key="5">
    <source>
        <dbReference type="ARBA" id="ARBA00022692"/>
    </source>
</evidence>
<feature type="transmembrane region" description="Helical" evidence="8">
    <location>
        <begin position="107"/>
        <end position="130"/>
    </location>
</feature>
<evidence type="ECO:0000256" key="4">
    <source>
        <dbReference type="ARBA" id="ARBA00022519"/>
    </source>
</evidence>
<reference evidence="10 11" key="1">
    <citation type="submission" date="2019-11" db="EMBL/GenBank/DDBJ databases">
        <authorList>
            <person name="Li J."/>
        </authorList>
    </citation>
    <scope>NUCLEOTIDE SEQUENCE [LARGE SCALE GENOMIC DNA]</scope>
    <source>
        <strain evidence="10 11">MF47</strain>
    </source>
</reference>
<dbReference type="Pfam" id="PF02653">
    <property type="entry name" value="BPD_transp_2"/>
    <property type="match status" value="1"/>
</dbReference>
<dbReference type="CDD" id="cd06579">
    <property type="entry name" value="TM_PBP1_transp_AraH_like"/>
    <property type="match status" value="1"/>
</dbReference>
<keyword evidence="3" id="KW-1003">Cell membrane</keyword>
<dbReference type="GO" id="GO:0005886">
    <property type="term" value="C:plasma membrane"/>
    <property type="evidence" value="ECO:0007669"/>
    <property type="project" value="UniProtKB-SubCell"/>
</dbReference>
<feature type="transmembrane region" description="Helical" evidence="8">
    <location>
        <begin position="83"/>
        <end position="101"/>
    </location>
</feature>
<evidence type="ECO:0000256" key="8">
    <source>
        <dbReference type="SAM" id="Phobius"/>
    </source>
</evidence>
<feature type="transmembrane region" description="Helical" evidence="8">
    <location>
        <begin position="282"/>
        <end position="301"/>
    </location>
</feature>
<keyword evidence="4" id="KW-0997">Cell inner membrane</keyword>
<keyword evidence="6 8" id="KW-1133">Transmembrane helix</keyword>
<sequence>MTMTASTRRPRIDRERFSISHALESAGIPILLVLLVLYFGFVSSVGDLFLSSGNLHNIFANQSVTGLIAIGMVIPLVAGYFDLSVAAIAGLSSVTFASVSGTHGQPVISGIVAAIGVALVAGGINALLVAVLRLNPFIATFGMYILIGGLLEWYTDGSPVGSGLPNSLGDFGNQEFLGIAILFWLLMVLALVAWYVLTQTPFGRVLTAIGSNENAARLAGFRVDRSLVIAFMGSALFGGMAGVVLTTRSMVADSTQAQSFLFPALAAVFLGQTAIRPGLNNVWGTMFGVFLVAVAVNGLQLLGADTWVTPVFNGAALVISVALSTLIARARSRKATSILVNEVRQASVTETPPQTEKVGTQ</sequence>
<dbReference type="Proteomes" id="UP000392064">
    <property type="component" value="Chromosome"/>
</dbReference>
<dbReference type="GO" id="GO:0022857">
    <property type="term" value="F:transmembrane transporter activity"/>
    <property type="evidence" value="ECO:0007669"/>
    <property type="project" value="InterPro"/>
</dbReference>
<evidence type="ECO:0000313" key="10">
    <source>
        <dbReference type="EMBL" id="QGG40327.1"/>
    </source>
</evidence>
<name>A0A5Q2MB60_9ACTN</name>
<feature type="transmembrane region" description="Helical" evidence="8">
    <location>
        <begin position="307"/>
        <end position="328"/>
    </location>
</feature>
<evidence type="ECO:0000256" key="1">
    <source>
        <dbReference type="ARBA" id="ARBA00004651"/>
    </source>
</evidence>
<feature type="transmembrane region" description="Helical" evidence="8">
    <location>
        <begin position="137"/>
        <end position="155"/>
    </location>
</feature>
<dbReference type="PROSITE" id="PS50206">
    <property type="entry name" value="RHODANESE_3"/>
    <property type="match status" value="1"/>
</dbReference>
<feature type="transmembrane region" description="Helical" evidence="8">
    <location>
        <begin position="59"/>
        <end position="78"/>
    </location>
</feature>
<dbReference type="AlphaFoldDB" id="A0A5Q2MB60"/>
<keyword evidence="2" id="KW-0813">Transport</keyword>
<feature type="transmembrane region" description="Helical" evidence="8">
    <location>
        <begin position="175"/>
        <end position="197"/>
    </location>
</feature>
<dbReference type="PANTHER" id="PTHR32196:SF21">
    <property type="entry name" value="ABC TRANSPORTER PERMEASE PROTEIN YPHD-RELATED"/>
    <property type="match status" value="1"/>
</dbReference>
<evidence type="ECO:0000256" key="3">
    <source>
        <dbReference type="ARBA" id="ARBA00022475"/>
    </source>
</evidence>
<feature type="transmembrane region" description="Helical" evidence="8">
    <location>
        <begin position="257"/>
        <end position="275"/>
    </location>
</feature>
<evidence type="ECO:0000256" key="7">
    <source>
        <dbReference type="ARBA" id="ARBA00023136"/>
    </source>
</evidence>
<dbReference type="InterPro" id="IPR001851">
    <property type="entry name" value="ABC_transp_permease"/>
</dbReference>
<evidence type="ECO:0000256" key="6">
    <source>
        <dbReference type="ARBA" id="ARBA00022989"/>
    </source>
</evidence>
<protein>
    <submittedName>
        <fullName evidence="10">ABC transporter permease</fullName>
    </submittedName>
</protein>
<evidence type="ECO:0000259" key="9">
    <source>
        <dbReference type="PROSITE" id="PS50206"/>
    </source>
</evidence>
<keyword evidence="11" id="KW-1185">Reference proteome</keyword>
<evidence type="ECO:0000256" key="2">
    <source>
        <dbReference type="ARBA" id="ARBA00022448"/>
    </source>
</evidence>
<keyword evidence="5 8" id="KW-0812">Transmembrane</keyword>
<dbReference type="InterPro" id="IPR001763">
    <property type="entry name" value="Rhodanese-like_dom"/>
</dbReference>
<evidence type="ECO:0000313" key="11">
    <source>
        <dbReference type="Proteomes" id="UP000392064"/>
    </source>
</evidence>
<dbReference type="KEGG" id="aef:GEV26_02485"/>
<gene>
    <name evidence="10" type="ORF">GEV26_02485</name>
</gene>
<accession>A0A5Q2MB60</accession>
<feature type="transmembrane region" description="Helical" evidence="8">
    <location>
        <begin position="21"/>
        <end position="39"/>
    </location>
</feature>
<dbReference type="RefSeq" id="WP_153651599.1">
    <property type="nucleotide sequence ID" value="NZ_CP045737.1"/>
</dbReference>
<proteinExistence type="predicted"/>
<feature type="domain" description="Rhodanese" evidence="9">
    <location>
        <begin position="144"/>
        <end position="162"/>
    </location>
</feature>
<feature type="transmembrane region" description="Helical" evidence="8">
    <location>
        <begin position="227"/>
        <end position="245"/>
    </location>
</feature>
<comment type="subcellular location">
    <subcellularLocation>
        <location evidence="1">Cell membrane</location>
        <topology evidence="1">Multi-pass membrane protein</topology>
    </subcellularLocation>
</comment>
<dbReference type="EMBL" id="CP045737">
    <property type="protein sequence ID" value="QGG40327.1"/>
    <property type="molecule type" value="Genomic_DNA"/>
</dbReference>
<dbReference type="PANTHER" id="PTHR32196">
    <property type="entry name" value="ABC TRANSPORTER PERMEASE PROTEIN YPHD-RELATED-RELATED"/>
    <property type="match status" value="1"/>
</dbReference>